<keyword evidence="3" id="KW-1185">Reference proteome</keyword>
<protein>
    <submittedName>
        <fullName evidence="2">Uncharacterized protein</fullName>
    </submittedName>
</protein>
<feature type="transmembrane region" description="Helical" evidence="1">
    <location>
        <begin position="20"/>
        <end position="40"/>
    </location>
</feature>
<evidence type="ECO:0000313" key="3">
    <source>
        <dbReference type="Proteomes" id="UP000024635"/>
    </source>
</evidence>
<name>A0A016VYE1_9BILA</name>
<gene>
    <name evidence="2" type="primary">Acey_s0003.g1567</name>
    <name evidence="2" type="ORF">Y032_0003g1567</name>
</gene>
<dbReference type="Proteomes" id="UP000024635">
    <property type="component" value="Unassembled WGS sequence"/>
</dbReference>
<sequence>MLYKGEVGKTMYPLLSMASARIVFVFFYFLSVSAALKCYLGECSSRWKYYFGITYRYYITNCCKNFLW</sequence>
<keyword evidence="1" id="KW-0472">Membrane</keyword>
<comment type="caution">
    <text evidence="2">The sequence shown here is derived from an EMBL/GenBank/DDBJ whole genome shotgun (WGS) entry which is preliminary data.</text>
</comment>
<dbReference type="AlphaFoldDB" id="A0A016VYE1"/>
<keyword evidence="1" id="KW-0812">Transmembrane</keyword>
<evidence type="ECO:0000256" key="1">
    <source>
        <dbReference type="SAM" id="Phobius"/>
    </source>
</evidence>
<reference evidence="3" key="1">
    <citation type="journal article" date="2015" name="Nat. Genet.">
        <title>The genome and transcriptome of the zoonotic hookworm Ancylostoma ceylanicum identify infection-specific gene families.</title>
        <authorList>
            <person name="Schwarz E.M."/>
            <person name="Hu Y."/>
            <person name="Antoshechkin I."/>
            <person name="Miller M.M."/>
            <person name="Sternberg P.W."/>
            <person name="Aroian R.V."/>
        </authorList>
    </citation>
    <scope>NUCLEOTIDE SEQUENCE</scope>
    <source>
        <strain evidence="3">HY135</strain>
    </source>
</reference>
<dbReference type="EMBL" id="JARK01001339">
    <property type="protein sequence ID" value="EYC32425.1"/>
    <property type="molecule type" value="Genomic_DNA"/>
</dbReference>
<evidence type="ECO:0000313" key="2">
    <source>
        <dbReference type="EMBL" id="EYC32425.1"/>
    </source>
</evidence>
<accession>A0A016VYE1</accession>
<organism evidence="2 3">
    <name type="scientific">Ancylostoma ceylanicum</name>
    <dbReference type="NCBI Taxonomy" id="53326"/>
    <lineage>
        <taxon>Eukaryota</taxon>
        <taxon>Metazoa</taxon>
        <taxon>Ecdysozoa</taxon>
        <taxon>Nematoda</taxon>
        <taxon>Chromadorea</taxon>
        <taxon>Rhabditida</taxon>
        <taxon>Rhabditina</taxon>
        <taxon>Rhabditomorpha</taxon>
        <taxon>Strongyloidea</taxon>
        <taxon>Ancylostomatidae</taxon>
        <taxon>Ancylostomatinae</taxon>
        <taxon>Ancylostoma</taxon>
    </lineage>
</organism>
<proteinExistence type="predicted"/>
<keyword evidence="1" id="KW-1133">Transmembrane helix</keyword>